<gene>
    <name evidence="2" type="ORF">NIE79_004699</name>
</gene>
<reference evidence="2 3" key="1">
    <citation type="submission" date="2022-01" db="EMBL/GenBank/DDBJ databases">
        <authorList>
            <person name="Riesco R."/>
            <person name="Trujillo M.E."/>
        </authorList>
    </citation>
    <scope>NUCLEOTIDE SEQUENCE [LARGE SCALE GENOMIC DNA]</scope>
    <source>
        <strain evidence="2 3">NIE79</strain>
    </source>
</reference>
<evidence type="ECO:0000313" key="2">
    <source>
        <dbReference type="EMBL" id="MCG5446134.1"/>
    </source>
</evidence>
<protein>
    <submittedName>
        <fullName evidence="2">Uncharacterized protein</fullName>
    </submittedName>
</protein>
<dbReference type="EMBL" id="JAKKFD010000044">
    <property type="protein sequence ID" value="MCG5446134.1"/>
    <property type="molecule type" value="Genomic_DNA"/>
</dbReference>
<sequence>MSRLHVYPRLPAPVAEQLLTVHTGRDLLELRTLSATADPRTTWYPTAPYRVPEDDLRALQQTVRAIATEAHWPAPLSKTSGTAFDRLLAPALYRQMTIVPADAASEEVWSFLSLVLLPDVALWRWPNPLRRPGYERIIGRPRNVFRRLWARIHSLGEDVGAQLYEDEAVAILERPTLGAHPRVARAIAHAHLTTAGEAGTARTDILRITARRLRRLAVVVSLESLDDAQLADLMRRYTKEAIDQLQSERTTSTYRPVPTQVQARSGAR</sequence>
<comment type="caution">
    <text evidence="2">The sequence shown here is derived from an EMBL/GenBank/DDBJ whole genome shotgun (WGS) entry which is preliminary data.</text>
</comment>
<name>A0ABS9N843_9ACTN</name>
<dbReference type="RefSeq" id="WP_238681064.1">
    <property type="nucleotide sequence ID" value="NZ_JAKKFD010000044.1"/>
</dbReference>
<dbReference type="Pfam" id="PF19866">
    <property type="entry name" value="DUF6339"/>
    <property type="match status" value="1"/>
</dbReference>
<organism evidence="2 3">
    <name type="scientific">Micromonospora trifolii</name>
    <dbReference type="NCBI Taxonomy" id="2911208"/>
    <lineage>
        <taxon>Bacteria</taxon>
        <taxon>Bacillati</taxon>
        <taxon>Actinomycetota</taxon>
        <taxon>Actinomycetes</taxon>
        <taxon>Micromonosporales</taxon>
        <taxon>Micromonosporaceae</taxon>
        <taxon>Micromonospora</taxon>
    </lineage>
</organism>
<evidence type="ECO:0000256" key="1">
    <source>
        <dbReference type="SAM" id="MobiDB-lite"/>
    </source>
</evidence>
<dbReference type="Proteomes" id="UP001201629">
    <property type="component" value="Unassembled WGS sequence"/>
</dbReference>
<accession>A0ABS9N843</accession>
<evidence type="ECO:0000313" key="3">
    <source>
        <dbReference type="Proteomes" id="UP001201629"/>
    </source>
</evidence>
<proteinExistence type="predicted"/>
<keyword evidence="3" id="KW-1185">Reference proteome</keyword>
<dbReference type="InterPro" id="IPR045920">
    <property type="entry name" value="DUF6339"/>
</dbReference>
<feature type="region of interest" description="Disordered" evidence="1">
    <location>
        <begin position="247"/>
        <end position="268"/>
    </location>
</feature>